<name>A0A4P7C384_9GAMM</name>
<proteinExistence type="predicted"/>
<keyword evidence="4" id="KW-1185">Reference proteome</keyword>
<dbReference type="AlphaFoldDB" id="A0A4P7C384"/>
<gene>
    <name evidence="3" type="ORF">E3U44_13175</name>
</gene>
<dbReference type="InterPro" id="IPR025642">
    <property type="entry name" value="DUF4342"/>
</dbReference>
<keyword evidence="1" id="KW-1133">Transmembrane helix</keyword>
<keyword evidence="1" id="KW-0472">Membrane</keyword>
<feature type="transmembrane region" description="Helical" evidence="1">
    <location>
        <begin position="55"/>
        <end position="82"/>
    </location>
</feature>
<dbReference type="KEGG" id="nwr:E3U44_13175"/>
<feature type="domain" description="DUF4342" evidence="2">
    <location>
        <begin position="12"/>
        <end position="91"/>
    </location>
</feature>
<dbReference type="RefSeq" id="WP_134358617.1">
    <property type="nucleotide sequence ID" value="NZ_CP038033.1"/>
</dbReference>
<evidence type="ECO:0000313" key="4">
    <source>
        <dbReference type="Proteomes" id="UP000294325"/>
    </source>
</evidence>
<evidence type="ECO:0000313" key="3">
    <source>
        <dbReference type="EMBL" id="QBQ55356.1"/>
    </source>
</evidence>
<evidence type="ECO:0000256" key="1">
    <source>
        <dbReference type="SAM" id="Phobius"/>
    </source>
</evidence>
<accession>A0A4P7C384</accession>
<dbReference type="OrthoDB" id="677607at2"/>
<dbReference type="Proteomes" id="UP000294325">
    <property type="component" value="Chromosome"/>
</dbReference>
<protein>
    <submittedName>
        <fullName evidence="3">DUF4342 domain-containing protein</fullName>
    </submittedName>
</protein>
<sequence length="96" mass="10842">MEEQSEKNINRHPVDKTQEKYEEALGFIKKLVKKGNLRRLIVRKPNGHIFMEVPLTAGAVIGGILLLFTPMLMALGALIALFKQIKIEVVRTDNSE</sequence>
<evidence type="ECO:0000259" key="2">
    <source>
        <dbReference type="Pfam" id="PF14242"/>
    </source>
</evidence>
<dbReference type="Pfam" id="PF14242">
    <property type="entry name" value="DUF4342"/>
    <property type="match status" value="1"/>
</dbReference>
<dbReference type="EMBL" id="CP038033">
    <property type="protein sequence ID" value="QBQ55356.1"/>
    <property type="molecule type" value="Genomic_DNA"/>
</dbReference>
<organism evidence="3 4">
    <name type="scientific">Nitrosococcus wardiae</name>
    <dbReference type="NCBI Taxonomy" id="1814290"/>
    <lineage>
        <taxon>Bacteria</taxon>
        <taxon>Pseudomonadati</taxon>
        <taxon>Pseudomonadota</taxon>
        <taxon>Gammaproteobacteria</taxon>
        <taxon>Chromatiales</taxon>
        <taxon>Chromatiaceae</taxon>
        <taxon>Nitrosococcus</taxon>
    </lineage>
</organism>
<reference evidence="3 4" key="1">
    <citation type="submission" date="2019-03" db="EMBL/GenBank/DDBJ databases">
        <title>The genome sequence of Nitrosococcus wardiae strain D1FHST reveals the archetypal metabolic capacity of ammonia-oxidizing Gammaproteobacteria.</title>
        <authorList>
            <person name="Wang L."/>
            <person name="Lim C.K."/>
            <person name="Hanson T.E."/>
            <person name="Dang H."/>
            <person name="Klotz M.G."/>
        </authorList>
    </citation>
    <scope>NUCLEOTIDE SEQUENCE [LARGE SCALE GENOMIC DNA]</scope>
    <source>
        <strain evidence="3 4">D1FHS</strain>
    </source>
</reference>
<keyword evidence="1" id="KW-0812">Transmembrane</keyword>